<dbReference type="PANTHER" id="PTHR47396">
    <property type="entry name" value="TYPE I RESTRICTION ENZYME ECOKI R PROTEIN"/>
    <property type="match status" value="1"/>
</dbReference>
<organism evidence="2 3">
    <name type="scientific">Kribbella steppae</name>
    <dbReference type="NCBI Taxonomy" id="2512223"/>
    <lineage>
        <taxon>Bacteria</taxon>
        <taxon>Bacillati</taxon>
        <taxon>Actinomycetota</taxon>
        <taxon>Actinomycetes</taxon>
        <taxon>Propionibacteriales</taxon>
        <taxon>Kribbellaceae</taxon>
        <taxon>Kribbella</taxon>
    </lineage>
</organism>
<dbReference type="GO" id="GO:0005524">
    <property type="term" value="F:ATP binding"/>
    <property type="evidence" value="ECO:0007669"/>
    <property type="project" value="InterPro"/>
</dbReference>
<dbReference type="PROSITE" id="PS51192">
    <property type="entry name" value="HELICASE_ATP_BIND_1"/>
    <property type="match status" value="1"/>
</dbReference>
<dbReference type="EMBL" id="SLWN01000002">
    <property type="protein sequence ID" value="TCO34674.1"/>
    <property type="molecule type" value="Genomic_DNA"/>
</dbReference>
<dbReference type="Proteomes" id="UP000294508">
    <property type="component" value="Unassembled WGS sequence"/>
</dbReference>
<dbReference type="SUPFAM" id="SSF52540">
    <property type="entry name" value="P-loop containing nucleoside triphosphate hydrolases"/>
    <property type="match status" value="1"/>
</dbReference>
<dbReference type="Gene3D" id="3.40.50.300">
    <property type="entry name" value="P-loop containing nucleotide triphosphate hydrolases"/>
    <property type="match status" value="2"/>
</dbReference>
<dbReference type="InterPro" id="IPR050742">
    <property type="entry name" value="Helicase_Restrict-Modif_Enz"/>
</dbReference>
<reference evidence="2 3" key="1">
    <citation type="journal article" date="2015" name="Stand. Genomic Sci.">
        <title>Genomic Encyclopedia of Bacterial and Archaeal Type Strains, Phase III: the genomes of soil and plant-associated and newly described type strains.</title>
        <authorList>
            <person name="Whitman W.B."/>
            <person name="Woyke T."/>
            <person name="Klenk H.P."/>
            <person name="Zhou Y."/>
            <person name="Lilburn T.G."/>
            <person name="Beck B.J."/>
            <person name="De Vos P."/>
            <person name="Vandamme P."/>
            <person name="Eisen J.A."/>
            <person name="Garrity G."/>
            <person name="Hugenholtz P."/>
            <person name="Kyrpides N.C."/>
        </authorList>
    </citation>
    <scope>NUCLEOTIDE SEQUENCE [LARGE SCALE GENOMIC DNA]</scope>
    <source>
        <strain evidence="2 3">VKM Ac-2572</strain>
    </source>
</reference>
<keyword evidence="3" id="KW-1185">Reference proteome</keyword>
<protein>
    <submittedName>
        <fullName evidence="2">Type III restriction/modification enzyme restriction subunit</fullName>
    </submittedName>
</protein>
<dbReference type="GO" id="GO:0005829">
    <property type="term" value="C:cytosol"/>
    <property type="evidence" value="ECO:0007669"/>
    <property type="project" value="TreeGrafter"/>
</dbReference>
<dbReference type="GO" id="GO:0003677">
    <property type="term" value="F:DNA binding"/>
    <property type="evidence" value="ECO:0007669"/>
    <property type="project" value="InterPro"/>
</dbReference>
<sequence length="296" mass="32708">MLQTLARKTDIEHLTSGYGLIVVDECHHIPAAAFEHAVKQIPARRWLGLTATPYRRDKLDDLIALQLGPVRHTITHSTPPGTDGPPQLEFEFEKTAQRPTPVLHVHETTYRHLGDADPTKPGGMAAIYRDLVADETRLTQVVNDVTAALKHGRHCLLLTQWTAHIDRFEEQLRQRSLDPVVLRGGLSTTARRDALARLRTPIDGTPLLVVATGPFVGEGFDCPILDTLFLAAPIAFRGRLVQYAGRILRAYPGKTTAEVHDYHDINTGVLASSLARRAPGYASLGFPDPRRPTSVR</sequence>
<evidence type="ECO:0000313" key="3">
    <source>
        <dbReference type="Proteomes" id="UP000294508"/>
    </source>
</evidence>
<name>A0A4R2HTL4_9ACTN</name>
<dbReference type="PANTHER" id="PTHR47396:SF1">
    <property type="entry name" value="ATP-DEPENDENT HELICASE IRC3-RELATED"/>
    <property type="match status" value="1"/>
</dbReference>
<feature type="domain" description="Helicase ATP-binding" evidence="1">
    <location>
        <begin position="1"/>
        <end position="71"/>
    </location>
</feature>
<dbReference type="GO" id="GO:0016787">
    <property type="term" value="F:hydrolase activity"/>
    <property type="evidence" value="ECO:0007669"/>
    <property type="project" value="InterPro"/>
</dbReference>
<dbReference type="RefSeq" id="WP_132208416.1">
    <property type="nucleotide sequence ID" value="NZ_SLWN01000002.1"/>
</dbReference>
<dbReference type="Pfam" id="PF04851">
    <property type="entry name" value="ResIII"/>
    <property type="match status" value="1"/>
</dbReference>
<evidence type="ECO:0000259" key="1">
    <source>
        <dbReference type="PROSITE" id="PS51192"/>
    </source>
</evidence>
<gene>
    <name evidence="2" type="ORF">EV652_102742</name>
</gene>
<evidence type="ECO:0000313" key="2">
    <source>
        <dbReference type="EMBL" id="TCO34674.1"/>
    </source>
</evidence>
<dbReference type="InterPro" id="IPR006935">
    <property type="entry name" value="Helicase/UvrB_N"/>
</dbReference>
<dbReference type="AlphaFoldDB" id="A0A4R2HTL4"/>
<dbReference type="CDD" id="cd18785">
    <property type="entry name" value="SF2_C"/>
    <property type="match status" value="1"/>
</dbReference>
<dbReference type="InterPro" id="IPR014001">
    <property type="entry name" value="Helicase_ATP-bd"/>
</dbReference>
<dbReference type="InterPro" id="IPR027417">
    <property type="entry name" value="P-loop_NTPase"/>
</dbReference>
<proteinExistence type="predicted"/>
<accession>A0A4R2HTL4</accession>
<comment type="caution">
    <text evidence="2">The sequence shown here is derived from an EMBL/GenBank/DDBJ whole genome shotgun (WGS) entry which is preliminary data.</text>
</comment>
<dbReference type="OrthoDB" id="9776021at2"/>